<dbReference type="STRING" id="912594.AWC12_07470"/>
<dbReference type="RefSeq" id="WP_064284764.1">
    <property type="nucleotide sequence ID" value="NZ_LWCS01000065.1"/>
</dbReference>
<dbReference type="Proteomes" id="UP000078396">
    <property type="component" value="Unassembled WGS sequence"/>
</dbReference>
<sequence>MNISMPTPKTIAAAAGLAAAAVIGFAAPAAAMPMGGAVSTISMLEAEGNRVLIHRLSATPLDQAEVVRITRGPAVRGTVMDEFSNRTYQQTITGYVYYVSVR</sequence>
<dbReference type="AlphaFoldDB" id="A0A178LJH0"/>
<feature type="signal peptide" evidence="1">
    <location>
        <begin position="1"/>
        <end position="31"/>
    </location>
</feature>
<proteinExistence type="predicted"/>
<comment type="caution">
    <text evidence="2">The sequence shown here is derived from an EMBL/GenBank/DDBJ whole genome shotgun (WGS) entry which is preliminary data.</text>
</comment>
<evidence type="ECO:0000313" key="3">
    <source>
        <dbReference type="Proteomes" id="UP000078396"/>
    </source>
</evidence>
<evidence type="ECO:0000313" key="2">
    <source>
        <dbReference type="EMBL" id="OAN30087.1"/>
    </source>
</evidence>
<protein>
    <recommendedName>
        <fullName evidence="4">SH3b domain-containing protein</fullName>
    </recommendedName>
</protein>
<organism evidence="2 3">
    <name type="scientific">Mycolicibacterium iranicum</name>
    <name type="common">Mycobacterium iranicum</name>
    <dbReference type="NCBI Taxonomy" id="912594"/>
    <lineage>
        <taxon>Bacteria</taxon>
        <taxon>Bacillati</taxon>
        <taxon>Actinomycetota</taxon>
        <taxon>Actinomycetes</taxon>
        <taxon>Mycobacteriales</taxon>
        <taxon>Mycobacteriaceae</taxon>
        <taxon>Mycolicibacterium</taxon>
    </lineage>
</organism>
<name>A0A178LJH0_MYCIR</name>
<gene>
    <name evidence="2" type="ORF">A4X20_09435</name>
</gene>
<accession>A0A178LJH0</accession>
<evidence type="ECO:0008006" key="4">
    <source>
        <dbReference type="Google" id="ProtNLM"/>
    </source>
</evidence>
<evidence type="ECO:0000256" key="1">
    <source>
        <dbReference type="SAM" id="SignalP"/>
    </source>
</evidence>
<keyword evidence="1" id="KW-0732">Signal</keyword>
<feature type="chain" id="PRO_5008091146" description="SH3b domain-containing protein" evidence="1">
    <location>
        <begin position="32"/>
        <end position="102"/>
    </location>
</feature>
<reference evidence="2 3" key="1">
    <citation type="submission" date="2016-04" db="EMBL/GenBank/DDBJ databases">
        <title>Draft Genome Sequences of Staphylococcus capitis Strain H36, S. capitis Strain H65, S. cohnii Strain H62, S. hominis Strain H69, Mycobacterium iranicum Strain H39, Plantibacter sp. Strain H53, Pseudomonas oryzihabitans Strain H72, and Microbacterium sp. Strain H83, isolated from residential settings.</title>
        <authorList>
            <person name="Lymperopoulou D."/>
            <person name="Adams R.I."/>
            <person name="Lindow S."/>
            <person name="Coil D.A."/>
            <person name="Jospin G."/>
            <person name="Eisen J.A."/>
        </authorList>
    </citation>
    <scope>NUCLEOTIDE SEQUENCE [LARGE SCALE GENOMIC DNA]</scope>
    <source>
        <strain evidence="2 3">H39</strain>
    </source>
</reference>
<dbReference type="EMBL" id="LWCS01000065">
    <property type="protein sequence ID" value="OAN30087.1"/>
    <property type="molecule type" value="Genomic_DNA"/>
</dbReference>